<dbReference type="SUPFAM" id="SSF46955">
    <property type="entry name" value="Putative DNA-binding domain"/>
    <property type="match status" value="1"/>
</dbReference>
<keyword evidence="1" id="KW-0614">Plasmid</keyword>
<dbReference type="RefSeq" id="WP_043886319.1">
    <property type="nucleotide sequence ID" value="NC_014628.2"/>
</dbReference>
<proteinExistence type="predicted"/>
<dbReference type="OrthoDB" id="2866647at2"/>
<sequence>MSEAIYQYTQDQIQKGFQSQNQLIIEKETDFIFNKLITNMISVFQDKIDGIKISNTGFSFSSEYLFSEKHKNNLLKWLDRLVKLEVPATDLDFGKIKIDFENWYYHLGGEHIEFIYQDTYLLTPKEAAAALGVSKVTLNKYIKQGLECVENGTHNKIPKYTIEVMRDPIYSILMQALAQEKKIRNQTPADRFVEINHELSELQLKYKTTSFEEAFRHYNGDEMDDPTDYYRWKDLLEEMNEILKLGGGSI</sequence>
<geneLocation type="plasmid" evidence="1 2">
    <name>pSC2</name>
</geneLocation>
<name>E3ELA7_PAEPS</name>
<reference evidence="1 2" key="1">
    <citation type="journal article" date="2011" name="J. Bacteriol.">
        <title>Complete genome sequence of Paenibacillus polymyxa SC2, a strain of plant growth-promoting Rhizobacterium with broad-spectrum antimicrobial activity.</title>
        <authorList>
            <person name="Ma M."/>
            <person name="Wang C."/>
            <person name="Ding Y."/>
            <person name="Li L."/>
            <person name="Shen D."/>
            <person name="Jiang X."/>
            <person name="Guan D."/>
            <person name="Cao F."/>
            <person name="Chen H."/>
            <person name="Feng R."/>
            <person name="Wang X."/>
            <person name="Ge Y."/>
            <person name="Yao L."/>
            <person name="Bing X."/>
            <person name="Yang X."/>
            <person name="Li J."/>
            <person name="Du B."/>
        </authorList>
    </citation>
    <scope>NUCLEOTIDE SEQUENCE [LARGE SCALE GENOMIC DNA]</scope>
    <source>
        <strain evidence="1 2">SC2</strain>
        <plasmid evidence="2">pSC2</plasmid>
    </source>
</reference>
<dbReference type="InterPro" id="IPR009061">
    <property type="entry name" value="DNA-bd_dom_put_sf"/>
</dbReference>
<dbReference type="HOGENOM" id="CLU_1110559_0_0_9"/>
<dbReference type="AlphaFoldDB" id="E3ELA7"/>
<dbReference type="EMBL" id="CP002214">
    <property type="protein sequence ID" value="ADO59939.2"/>
    <property type="molecule type" value="Genomic_DNA"/>
</dbReference>
<dbReference type="PATRIC" id="fig|886882.15.peg.6043"/>
<protein>
    <submittedName>
        <fullName evidence="1">Uncharacterized protein</fullName>
    </submittedName>
</protein>
<evidence type="ECO:0000313" key="1">
    <source>
        <dbReference type="EMBL" id="ADO59939.2"/>
    </source>
</evidence>
<gene>
    <name evidence="1" type="ORF">PPSC2_28485</name>
</gene>
<accession>E3ELA7</accession>
<organism evidence="1 2">
    <name type="scientific">Paenibacillus polymyxa (strain SC2)</name>
    <name type="common">Bacillus polymyxa</name>
    <dbReference type="NCBI Taxonomy" id="886882"/>
    <lineage>
        <taxon>Bacteria</taxon>
        <taxon>Bacillati</taxon>
        <taxon>Bacillota</taxon>
        <taxon>Bacilli</taxon>
        <taxon>Bacillales</taxon>
        <taxon>Paenibacillaceae</taxon>
        <taxon>Paenibacillus</taxon>
    </lineage>
</organism>
<evidence type="ECO:0000313" key="2">
    <source>
        <dbReference type="Proteomes" id="UP000006868"/>
    </source>
</evidence>
<dbReference type="eggNOG" id="ENOG50306QE">
    <property type="taxonomic scope" value="Bacteria"/>
</dbReference>
<dbReference type="Proteomes" id="UP000006868">
    <property type="component" value="Plasmid pSC2"/>
</dbReference>
<dbReference type="KEGG" id="ppm:PPSC2_28485"/>